<dbReference type="PhylomeDB" id="A0A1B0FR29"/>
<dbReference type="EnsemblMetazoa" id="GMOY006428-RA">
    <property type="protein sequence ID" value="GMOY006428-PA"/>
    <property type="gene ID" value="GMOY006428"/>
</dbReference>
<dbReference type="GO" id="GO:0003676">
    <property type="term" value="F:nucleic acid binding"/>
    <property type="evidence" value="ECO:0007669"/>
    <property type="project" value="InterPro"/>
</dbReference>
<sequence length="143" mass="16763">MYHNSKYTSKTSTRRGGENVMVWAACFGHGIGYIHKTNTHVDKYVYKNLLVNTMIPYVEENMPLRWRFMHDNDPKHTSRTQRLHLNPIENLCNDVEQHISREKSKNLNDSRTKIQKVWYALSVKRCISMVNSVPRKCAGVIKN</sequence>
<dbReference type="Gene3D" id="3.30.420.10">
    <property type="entry name" value="Ribonuclease H-like superfamily/Ribonuclease H"/>
    <property type="match status" value="1"/>
</dbReference>
<dbReference type="InterPro" id="IPR036397">
    <property type="entry name" value="RNaseH_sf"/>
</dbReference>
<proteinExistence type="predicted"/>
<accession>A0A1B0FR29</accession>
<organism evidence="1 2">
    <name type="scientific">Glossina morsitans morsitans</name>
    <name type="common">Savannah tsetse fly</name>
    <dbReference type="NCBI Taxonomy" id="37546"/>
    <lineage>
        <taxon>Eukaryota</taxon>
        <taxon>Metazoa</taxon>
        <taxon>Ecdysozoa</taxon>
        <taxon>Arthropoda</taxon>
        <taxon>Hexapoda</taxon>
        <taxon>Insecta</taxon>
        <taxon>Pterygota</taxon>
        <taxon>Neoptera</taxon>
        <taxon>Endopterygota</taxon>
        <taxon>Diptera</taxon>
        <taxon>Brachycera</taxon>
        <taxon>Muscomorpha</taxon>
        <taxon>Hippoboscoidea</taxon>
        <taxon>Glossinidae</taxon>
        <taxon>Glossina</taxon>
    </lineage>
</organism>
<protein>
    <recommendedName>
        <fullName evidence="3">Tc1-like transposase DDE domain-containing protein</fullName>
    </recommendedName>
</protein>
<evidence type="ECO:0000313" key="2">
    <source>
        <dbReference type="Proteomes" id="UP000092444"/>
    </source>
</evidence>
<dbReference type="VEuPathDB" id="VectorBase:GMOY006428"/>
<reference evidence="1" key="1">
    <citation type="submission" date="2020-05" db="UniProtKB">
        <authorList>
            <consortium name="EnsemblMetazoa"/>
        </authorList>
    </citation>
    <scope>IDENTIFICATION</scope>
    <source>
        <strain evidence="1">Yale</strain>
    </source>
</reference>
<dbReference type="STRING" id="37546.A0A1B0FR29"/>
<keyword evidence="2" id="KW-1185">Reference proteome</keyword>
<evidence type="ECO:0008006" key="3">
    <source>
        <dbReference type="Google" id="ProtNLM"/>
    </source>
</evidence>
<dbReference type="Proteomes" id="UP000092444">
    <property type="component" value="Unassembled WGS sequence"/>
</dbReference>
<dbReference type="EMBL" id="CCAG010005699">
    <property type="status" value="NOT_ANNOTATED_CDS"/>
    <property type="molecule type" value="Genomic_DNA"/>
</dbReference>
<name>A0A1B0FR29_GLOMM</name>
<dbReference type="AlphaFoldDB" id="A0A1B0FR29"/>
<evidence type="ECO:0000313" key="1">
    <source>
        <dbReference type="EnsemblMetazoa" id="GMOY006428-PA"/>
    </source>
</evidence>